<dbReference type="SMART" id="SM00116">
    <property type="entry name" value="CBS"/>
    <property type="match status" value="2"/>
</dbReference>
<sequence length="455" mass="50008">MVHERDLRLARIEDLVRRLLRRKADTHLANALEKMHAAEVAQIFSHLPPEERLAAFRLVPGNEHRAEILTECDPHIVRELLEPIPNEEIVALLSELNTDDGRYLLEMLPEERASEVMLLLGSRDTAVLEGMMSYPPDTAGSIMTDAYVAIPEGATVEEAIADVRKASEAEYVFYVYVVDENRNLRGVISLRQLILASPAKRLSEVMTPNAWRVNVNADQEHVAQLISRYNILAIPVVDDAGVLVGIVTVDDVLDVLRDEATEDILKMAGTHYTEEITSLSAVRLAWVRLPWLAISWLGSLVAAYFISQFSNELSKVVALAAFIPVINGTAGNVGAQGVALMVRGLATGKVTAKAWFQVVGRQVLVGVMLGAAFGLLLYLIARWQFPGVAWLGLIAGLAISISIVTSATLSSLLPLALHHLRFDPALMTGPFITTSMDLISVLVYFNIARYFLSLT</sequence>
<dbReference type="EMBL" id="JACQRX010000147">
    <property type="protein sequence ID" value="MBI4251462.1"/>
    <property type="molecule type" value="Genomic_DNA"/>
</dbReference>
<dbReference type="NCBIfam" id="TIGR00400">
    <property type="entry name" value="mgtE"/>
    <property type="match status" value="1"/>
</dbReference>
<dbReference type="InterPro" id="IPR006669">
    <property type="entry name" value="MgtE_transporter"/>
</dbReference>
<dbReference type="InterPro" id="IPR038076">
    <property type="entry name" value="MgtE_N_sf"/>
</dbReference>
<dbReference type="CDD" id="cd04606">
    <property type="entry name" value="CBS_pair_Mg_transporter"/>
    <property type="match status" value="1"/>
</dbReference>
<name>A0A932ZWG6_UNCTE</name>
<evidence type="ECO:0000256" key="6">
    <source>
        <dbReference type="ARBA" id="ARBA00022989"/>
    </source>
</evidence>
<feature type="transmembrane region" description="Helical" evidence="9">
    <location>
        <begin position="425"/>
        <end position="447"/>
    </location>
</feature>
<comment type="function">
    <text evidence="9">Acts as a magnesium transporter.</text>
</comment>
<protein>
    <recommendedName>
        <fullName evidence="9">Magnesium transporter MgtE</fullName>
    </recommendedName>
</protein>
<dbReference type="Gene3D" id="1.10.357.20">
    <property type="entry name" value="SLC41 divalent cation transporters, integral membrane domain"/>
    <property type="match status" value="1"/>
</dbReference>
<dbReference type="GO" id="GO:0005886">
    <property type="term" value="C:plasma membrane"/>
    <property type="evidence" value="ECO:0007669"/>
    <property type="project" value="UniProtKB-SubCell"/>
</dbReference>
<feature type="transmembrane region" description="Helical" evidence="9">
    <location>
        <begin position="318"/>
        <end position="342"/>
    </location>
</feature>
<evidence type="ECO:0000256" key="4">
    <source>
        <dbReference type="ARBA" id="ARBA00022692"/>
    </source>
</evidence>
<dbReference type="AlphaFoldDB" id="A0A932ZWG6"/>
<organism evidence="11 12">
    <name type="scientific">Tectimicrobiota bacterium</name>
    <dbReference type="NCBI Taxonomy" id="2528274"/>
    <lineage>
        <taxon>Bacteria</taxon>
        <taxon>Pseudomonadati</taxon>
        <taxon>Nitrospinota/Tectimicrobiota group</taxon>
        <taxon>Candidatus Tectimicrobiota</taxon>
    </lineage>
</organism>
<dbReference type="GO" id="GO:0046872">
    <property type="term" value="F:metal ion binding"/>
    <property type="evidence" value="ECO:0007669"/>
    <property type="project" value="UniProtKB-KW"/>
</dbReference>
<dbReference type="PANTHER" id="PTHR43773">
    <property type="entry name" value="MAGNESIUM TRANSPORTER MGTE"/>
    <property type="match status" value="1"/>
</dbReference>
<keyword evidence="7 9" id="KW-0472">Membrane</keyword>
<evidence type="ECO:0000259" key="10">
    <source>
        <dbReference type="PROSITE" id="PS51371"/>
    </source>
</evidence>
<dbReference type="PANTHER" id="PTHR43773:SF1">
    <property type="entry name" value="MAGNESIUM TRANSPORTER MGTE"/>
    <property type="match status" value="1"/>
</dbReference>
<evidence type="ECO:0000256" key="7">
    <source>
        <dbReference type="ARBA" id="ARBA00023136"/>
    </source>
</evidence>
<evidence type="ECO:0000256" key="1">
    <source>
        <dbReference type="ARBA" id="ARBA00004141"/>
    </source>
</evidence>
<feature type="transmembrane region" description="Helical" evidence="9">
    <location>
        <begin position="363"/>
        <end position="381"/>
    </location>
</feature>
<dbReference type="Pfam" id="PF00571">
    <property type="entry name" value="CBS"/>
    <property type="match status" value="2"/>
</dbReference>
<evidence type="ECO:0000256" key="3">
    <source>
        <dbReference type="ARBA" id="ARBA00022448"/>
    </source>
</evidence>
<dbReference type="InterPro" id="IPR006668">
    <property type="entry name" value="Mg_transptr_MgtE_intracell_dom"/>
</dbReference>
<dbReference type="Gene3D" id="1.25.60.10">
    <property type="entry name" value="MgtE N-terminal domain-like"/>
    <property type="match status" value="1"/>
</dbReference>
<keyword evidence="9" id="KW-1003">Cell membrane</keyword>
<comment type="subunit">
    <text evidence="9">Homodimer.</text>
</comment>
<gene>
    <name evidence="11" type="primary">mgtE</name>
    <name evidence="11" type="ORF">HY618_03300</name>
</gene>
<feature type="domain" description="CBS" evidence="10">
    <location>
        <begin position="206"/>
        <end position="262"/>
    </location>
</feature>
<keyword evidence="6 9" id="KW-1133">Transmembrane helix</keyword>
<feature type="transmembrane region" description="Helical" evidence="9">
    <location>
        <begin position="387"/>
        <end position="413"/>
    </location>
</feature>
<evidence type="ECO:0000256" key="8">
    <source>
        <dbReference type="PROSITE-ProRule" id="PRU00703"/>
    </source>
</evidence>
<evidence type="ECO:0000313" key="11">
    <source>
        <dbReference type="EMBL" id="MBI4251462.1"/>
    </source>
</evidence>
<dbReference type="GO" id="GO:0015095">
    <property type="term" value="F:magnesium ion transmembrane transporter activity"/>
    <property type="evidence" value="ECO:0007669"/>
    <property type="project" value="UniProtKB-UniRule"/>
</dbReference>
<accession>A0A932ZWG6</accession>
<keyword evidence="3 9" id="KW-0813">Transport</keyword>
<dbReference type="InterPro" id="IPR046342">
    <property type="entry name" value="CBS_dom_sf"/>
</dbReference>
<reference evidence="11" key="1">
    <citation type="submission" date="2020-07" db="EMBL/GenBank/DDBJ databases">
        <title>Huge and variable diversity of episymbiotic CPR bacteria and DPANN archaea in groundwater ecosystems.</title>
        <authorList>
            <person name="He C.Y."/>
            <person name="Keren R."/>
            <person name="Whittaker M."/>
            <person name="Farag I.F."/>
            <person name="Doudna J."/>
            <person name="Cate J.H.D."/>
            <person name="Banfield J.F."/>
        </authorList>
    </citation>
    <scope>NUCLEOTIDE SEQUENCE</scope>
    <source>
        <strain evidence="11">NC_groundwater_1370_Ag_S-0.2um_69_93</strain>
    </source>
</reference>
<keyword evidence="8" id="KW-0129">CBS domain</keyword>
<dbReference type="SUPFAM" id="SSF158791">
    <property type="entry name" value="MgtE N-terminal domain-like"/>
    <property type="match status" value="1"/>
</dbReference>
<dbReference type="SUPFAM" id="SSF54631">
    <property type="entry name" value="CBS-domain pair"/>
    <property type="match status" value="1"/>
</dbReference>
<proteinExistence type="inferred from homology"/>
<evidence type="ECO:0000256" key="2">
    <source>
        <dbReference type="ARBA" id="ARBA00009749"/>
    </source>
</evidence>
<keyword evidence="9" id="KW-0479">Metal-binding</keyword>
<evidence type="ECO:0000313" key="12">
    <source>
        <dbReference type="Proteomes" id="UP000752292"/>
    </source>
</evidence>
<dbReference type="Gene3D" id="3.10.580.10">
    <property type="entry name" value="CBS-domain"/>
    <property type="match status" value="1"/>
</dbReference>
<keyword evidence="5 9" id="KW-0460">Magnesium</keyword>
<dbReference type="Pfam" id="PF01769">
    <property type="entry name" value="MgtE"/>
    <property type="match status" value="1"/>
</dbReference>
<dbReference type="SMART" id="SM00924">
    <property type="entry name" value="MgtE_N"/>
    <property type="match status" value="1"/>
</dbReference>
<comment type="similarity">
    <text evidence="2 9">Belongs to the SLC41A transporter family.</text>
</comment>
<keyword evidence="4 9" id="KW-0812">Transmembrane</keyword>
<dbReference type="InterPro" id="IPR000644">
    <property type="entry name" value="CBS_dom"/>
</dbReference>
<comment type="caution">
    <text evidence="11">The sequence shown here is derived from an EMBL/GenBank/DDBJ whole genome shotgun (WGS) entry which is preliminary data.</text>
</comment>
<dbReference type="Pfam" id="PF03448">
    <property type="entry name" value="MgtE_N"/>
    <property type="match status" value="1"/>
</dbReference>
<dbReference type="InterPro" id="IPR036739">
    <property type="entry name" value="SLC41_membr_dom_sf"/>
</dbReference>
<comment type="subcellular location">
    <subcellularLocation>
        <location evidence="9">Cell membrane</location>
        <topology evidence="9">Multi-pass membrane protein</topology>
    </subcellularLocation>
    <subcellularLocation>
        <location evidence="1">Membrane</location>
        <topology evidence="1">Multi-pass membrane protein</topology>
    </subcellularLocation>
</comment>
<evidence type="ECO:0000256" key="5">
    <source>
        <dbReference type="ARBA" id="ARBA00022842"/>
    </source>
</evidence>
<dbReference type="Proteomes" id="UP000752292">
    <property type="component" value="Unassembled WGS sequence"/>
</dbReference>
<dbReference type="SUPFAM" id="SSF161093">
    <property type="entry name" value="MgtE membrane domain-like"/>
    <property type="match status" value="1"/>
</dbReference>
<dbReference type="InterPro" id="IPR006667">
    <property type="entry name" value="SLC41_membr_dom"/>
</dbReference>
<feature type="domain" description="CBS" evidence="10">
    <location>
        <begin position="143"/>
        <end position="204"/>
    </location>
</feature>
<feature type="transmembrane region" description="Helical" evidence="9">
    <location>
        <begin position="289"/>
        <end position="306"/>
    </location>
</feature>
<dbReference type="PROSITE" id="PS51371">
    <property type="entry name" value="CBS"/>
    <property type="match status" value="2"/>
</dbReference>
<evidence type="ECO:0000256" key="9">
    <source>
        <dbReference type="RuleBase" id="RU362011"/>
    </source>
</evidence>